<keyword evidence="3" id="KW-0804">Transcription</keyword>
<keyword evidence="1" id="KW-0805">Transcription regulation</keyword>
<protein>
    <submittedName>
        <fullName evidence="5">AraC-like ligand binding domain-containing protein</fullName>
    </submittedName>
</protein>
<dbReference type="SUPFAM" id="SSF46689">
    <property type="entry name" value="Homeodomain-like"/>
    <property type="match status" value="1"/>
</dbReference>
<dbReference type="EMBL" id="FOLT01000001">
    <property type="protein sequence ID" value="SFB86001.1"/>
    <property type="molecule type" value="Genomic_DNA"/>
</dbReference>
<dbReference type="CDD" id="cd02208">
    <property type="entry name" value="cupin_RmlC-like"/>
    <property type="match status" value="1"/>
</dbReference>
<dbReference type="RefSeq" id="WP_091527858.1">
    <property type="nucleotide sequence ID" value="NZ_FOLT01000001.1"/>
</dbReference>
<dbReference type="STRING" id="753702.SAMN04488102_101151"/>
<dbReference type="GO" id="GO:0043565">
    <property type="term" value="F:sequence-specific DNA binding"/>
    <property type="evidence" value="ECO:0007669"/>
    <property type="project" value="InterPro"/>
</dbReference>
<evidence type="ECO:0000256" key="3">
    <source>
        <dbReference type="ARBA" id="ARBA00023163"/>
    </source>
</evidence>
<dbReference type="AlphaFoldDB" id="A0A1I1EFX8"/>
<evidence type="ECO:0000256" key="1">
    <source>
        <dbReference type="ARBA" id="ARBA00023015"/>
    </source>
</evidence>
<dbReference type="GO" id="GO:0003700">
    <property type="term" value="F:DNA-binding transcription factor activity"/>
    <property type="evidence" value="ECO:0007669"/>
    <property type="project" value="InterPro"/>
</dbReference>
<evidence type="ECO:0000313" key="6">
    <source>
        <dbReference type="Proteomes" id="UP000199612"/>
    </source>
</evidence>
<sequence length="258" mass="30417">MYLFEQYGMEGEEQFNFSSLKDLNFPLHFHRAYEIIIVEKGEMSITIEERNYHLTANEAVFIFPNQLHKLFTPEQSVCRVLIFSPELIGHFFSSYKGSAPEDNRFTVTEIPEKQALSSVYAQKAVLYRYCDKLIRSTTFETIKVSSKRKIIQNVLLYIDNHYQDDCTLKDVTKAIQYDYAYVSKVFYIYTNLTFTTYINRYRLTQATYLLLNTEKSVSDIAQTCGYKTLRTFNRNFKELKNVSPSVFREENKDYGKKT</sequence>
<keyword evidence="6" id="KW-1185">Reference proteome</keyword>
<dbReference type="InterPro" id="IPR003313">
    <property type="entry name" value="AraC-bd"/>
</dbReference>
<proteinExistence type="predicted"/>
<feature type="domain" description="HTH araC/xylS-type" evidence="4">
    <location>
        <begin position="152"/>
        <end position="250"/>
    </location>
</feature>
<dbReference type="PROSITE" id="PS00041">
    <property type="entry name" value="HTH_ARAC_FAMILY_1"/>
    <property type="match status" value="1"/>
</dbReference>
<dbReference type="InterPro" id="IPR018060">
    <property type="entry name" value="HTH_AraC"/>
</dbReference>
<organism evidence="5 6">
    <name type="scientific">Alkalibacterium subtropicum</name>
    <dbReference type="NCBI Taxonomy" id="753702"/>
    <lineage>
        <taxon>Bacteria</taxon>
        <taxon>Bacillati</taxon>
        <taxon>Bacillota</taxon>
        <taxon>Bacilli</taxon>
        <taxon>Lactobacillales</taxon>
        <taxon>Carnobacteriaceae</taxon>
        <taxon>Alkalibacterium</taxon>
    </lineage>
</organism>
<dbReference type="PROSITE" id="PS01124">
    <property type="entry name" value="HTH_ARAC_FAMILY_2"/>
    <property type="match status" value="1"/>
</dbReference>
<dbReference type="InterPro" id="IPR018062">
    <property type="entry name" value="HTH_AraC-typ_CS"/>
</dbReference>
<dbReference type="PANTHER" id="PTHR43280">
    <property type="entry name" value="ARAC-FAMILY TRANSCRIPTIONAL REGULATOR"/>
    <property type="match status" value="1"/>
</dbReference>
<evidence type="ECO:0000313" key="5">
    <source>
        <dbReference type="EMBL" id="SFB86001.1"/>
    </source>
</evidence>
<dbReference type="InterPro" id="IPR037923">
    <property type="entry name" value="HTH-like"/>
</dbReference>
<dbReference type="Pfam" id="PF02311">
    <property type="entry name" value="AraC_binding"/>
    <property type="match status" value="1"/>
</dbReference>
<dbReference type="OrthoDB" id="342399at2"/>
<dbReference type="InterPro" id="IPR009057">
    <property type="entry name" value="Homeodomain-like_sf"/>
</dbReference>
<dbReference type="SMART" id="SM00342">
    <property type="entry name" value="HTH_ARAC"/>
    <property type="match status" value="1"/>
</dbReference>
<dbReference type="Pfam" id="PF12833">
    <property type="entry name" value="HTH_18"/>
    <property type="match status" value="1"/>
</dbReference>
<evidence type="ECO:0000256" key="2">
    <source>
        <dbReference type="ARBA" id="ARBA00023125"/>
    </source>
</evidence>
<dbReference type="Proteomes" id="UP000199612">
    <property type="component" value="Unassembled WGS sequence"/>
</dbReference>
<dbReference type="Gene3D" id="1.10.10.60">
    <property type="entry name" value="Homeodomain-like"/>
    <property type="match status" value="2"/>
</dbReference>
<name>A0A1I1EFX8_9LACT</name>
<reference evidence="6" key="1">
    <citation type="submission" date="2016-10" db="EMBL/GenBank/DDBJ databases">
        <authorList>
            <person name="Varghese N."/>
            <person name="Submissions S."/>
        </authorList>
    </citation>
    <scope>NUCLEOTIDE SEQUENCE [LARGE SCALE GENOMIC DNA]</scope>
    <source>
        <strain evidence="6">DSM 23664</strain>
    </source>
</reference>
<dbReference type="PANTHER" id="PTHR43280:SF34">
    <property type="entry name" value="ARAC-FAMILY TRANSCRIPTIONAL REGULATOR"/>
    <property type="match status" value="1"/>
</dbReference>
<gene>
    <name evidence="5" type="ORF">SAMN04488102_101151</name>
</gene>
<dbReference type="InterPro" id="IPR014710">
    <property type="entry name" value="RmlC-like_jellyroll"/>
</dbReference>
<accession>A0A1I1EFX8</accession>
<keyword evidence="2" id="KW-0238">DNA-binding</keyword>
<dbReference type="SUPFAM" id="SSF51215">
    <property type="entry name" value="Regulatory protein AraC"/>
    <property type="match status" value="1"/>
</dbReference>
<evidence type="ECO:0000259" key="4">
    <source>
        <dbReference type="PROSITE" id="PS01124"/>
    </source>
</evidence>
<dbReference type="Gene3D" id="2.60.120.10">
    <property type="entry name" value="Jelly Rolls"/>
    <property type="match status" value="1"/>
</dbReference>